<evidence type="ECO:0000259" key="1">
    <source>
        <dbReference type="Pfam" id="PF01593"/>
    </source>
</evidence>
<organism evidence="2">
    <name type="scientific">viral metagenome</name>
    <dbReference type="NCBI Taxonomy" id="1070528"/>
    <lineage>
        <taxon>unclassified sequences</taxon>
        <taxon>metagenomes</taxon>
        <taxon>organismal metagenomes</taxon>
    </lineage>
</organism>
<dbReference type="InterPro" id="IPR036188">
    <property type="entry name" value="FAD/NAD-bd_sf"/>
</dbReference>
<accession>A0A6C0HN90</accession>
<reference evidence="2" key="1">
    <citation type="journal article" date="2020" name="Nature">
        <title>Giant virus diversity and host interactions through global metagenomics.</title>
        <authorList>
            <person name="Schulz F."/>
            <person name="Roux S."/>
            <person name="Paez-Espino D."/>
            <person name="Jungbluth S."/>
            <person name="Walsh D.A."/>
            <person name="Denef V.J."/>
            <person name="McMahon K.D."/>
            <person name="Konstantinidis K.T."/>
            <person name="Eloe-Fadrosh E.A."/>
            <person name="Kyrpides N.C."/>
            <person name="Woyke T."/>
        </authorList>
    </citation>
    <scope>NUCLEOTIDE SEQUENCE</scope>
    <source>
        <strain evidence="2">GVMAG-M-3300023184-160</strain>
    </source>
</reference>
<dbReference type="GO" id="GO:0016491">
    <property type="term" value="F:oxidoreductase activity"/>
    <property type="evidence" value="ECO:0007669"/>
    <property type="project" value="InterPro"/>
</dbReference>
<dbReference type="PANTHER" id="PTHR10742">
    <property type="entry name" value="FLAVIN MONOAMINE OXIDASE"/>
    <property type="match status" value="1"/>
</dbReference>
<dbReference type="Pfam" id="PF01593">
    <property type="entry name" value="Amino_oxidase"/>
    <property type="match status" value="1"/>
</dbReference>
<protein>
    <recommendedName>
        <fullName evidence="1">Amine oxidase domain-containing protein</fullName>
    </recommendedName>
</protein>
<dbReference type="PANTHER" id="PTHR10742:SF410">
    <property type="entry name" value="LYSINE-SPECIFIC HISTONE DEMETHYLASE 2"/>
    <property type="match status" value="1"/>
</dbReference>
<dbReference type="EMBL" id="MN739993">
    <property type="protein sequence ID" value="QHT81959.1"/>
    <property type="molecule type" value="Genomic_DNA"/>
</dbReference>
<feature type="domain" description="Amine oxidase" evidence="1">
    <location>
        <begin position="21"/>
        <end position="386"/>
    </location>
</feature>
<dbReference type="SUPFAM" id="SSF51905">
    <property type="entry name" value="FAD/NAD(P)-binding domain"/>
    <property type="match status" value="1"/>
</dbReference>
<proteinExistence type="predicted"/>
<dbReference type="Gene3D" id="3.50.50.60">
    <property type="entry name" value="FAD/NAD(P)-binding domain"/>
    <property type="match status" value="1"/>
</dbReference>
<dbReference type="InterPro" id="IPR002937">
    <property type="entry name" value="Amino_oxidase"/>
</dbReference>
<dbReference type="AlphaFoldDB" id="A0A6C0HN90"/>
<name>A0A6C0HN90_9ZZZZ</name>
<sequence length="389" mass="45102">MFIYMNNMMHTYDFIVIGGGIAGLYCAMELSKSHKVLLLEAQDRLGGRIHTHQQPRYEIGAGRLHSSHKHLWSLLKRFHLHTYPLSERIDHINATDGYVPQVNHYIEDMIRKTTHTLSEEMRQFTFEEHCRNVLGKEDTDHLIQARGYTCDFQENAYDAIRMFRRESKGGFFVTQEGFGEVIKQMKQSTKATIHLNHTVKDISLTEGMYQVDEFHAKKLIVTLPVQALQQISFFHHPLFQTVLTIPLIRIYAKYPSPSWFEGLPHMTTTFVSGQIIPIRDGLIMIAYTEKIEPFLKKGRPLPKKELKKKIKEELKTMFPFLSIPDPEWIEAYLWNTGYHAWKKGVNSENIQKEIQHLSPGLFFCGETYSDTHGWIEGALETAHKVVKAA</sequence>
<evidence type="ECO:0000313" key="2">
    <source>
        <dbReference type="EMBL" id="QHT81959.1"/>
    </source>
</evidence>
<dbReference type="InterPro" id="IPR050281">
    <property type="entry name" value="Flavin_monoamine_oxidase"/>
</dbReference>